<evidence type="ECO:0000256" key="8">
    <source>
        <dbReference type="SAM" id="SignalP"/>
    </source>
</evidence>
<name>A0A090RWE4_9VIBR</name>
<dbReference type="Proteomes" id="UP000029228">
    <property type="component" value="Unassembled WGS sequence"/>
</dbReference>
<evidence type="ECO:0000256" key="3">
    <source>
        <dbReference type="ARBA" id="ARBA00022475"/>
    </source>
</evidence>
<dbReference type="GO" id="GO:0042597">
    <property type="term" value="C:periplasmic space"/>
    <property type="evidence" value="ECO:0007669"/>
    <property type="project" value="UniProtKB-SubCell"/>
</dbReference>
<keyword evidence="6" id="KW-0564">Palmitate</keyword>
<keyword evidence="3" id="KW-1003">Cell membrane</keyword>
<comment type="subcellular location">
    <subcellularLocation>
        <location evidence="1">Periplasm</location>
    </subcellularLocation>
</comment>
<dbReference type="OrthoDB" id="9804061at2"/>
<dbReference type="PANTHER" id="PTHR43649">
    <property type="entry name" value="ARABINOSE-BINDING PROTEIN-RELATED"/>
    <property type="match status" value="1"/>
</dbReference>
<protein>
    <submittedName>
        <fullName evidence="9">Maltose/maltodextrin ABC transporter substrate binding periplasmic protein MalE</fullName>
    </submittedName>
</protein>
<evidence type="ECO:0000313" key="10">
    <source>
        <dbReference type="Proteomes" id="UP000029228"/>
    </source>
</evidence>
<proteinExistence type="inferred from homology"/>
<dbReference type="EMBL" id="BBMR01000003">
    <property type="protein sequence ID" value="GAL18888.1"/>
    <property type="molecule type" value="Genomic_DNA"/>
</dbReference>
<sequence>MYKRILTAVAITSTLFATSAHADCGFTNETEIKSLSASFQAWKVIAGEMQKCGKVSTELDNEFKIKQPAAFATQPSLYHIAGVSNETLQPLLNEKTVRPLDDLVAKYGENLSPNQLIKVDGKIMAIAMMINTQHLIYRQDILKELNIATPTTYDEVLEAAKKIREAGVMQYPLAGTYKTGWDLGMEFTNLYISYGGQFFNDSNQPMVNSEAGKRTLMTMKAYTEYMDPEYLIADSTQVQKKLQQDKAAIANLWASRAGAVDDEAESMVSGKIAFAAAPSALPGGKPAATLWWDGMTIAANITDEEAEAAFRTAVSALTPEMANANSTVATWLIKGYEPSKYSAGSIANAQKGTPAYPASVPMGMMQAALGNTVSNYLTGSTSLDATLQEIESKYLATAKESGLL</sequence>
<organism evidence="9 10">
    <name type="scientific">Vibrio maritimus</name>
    <dbReference type="NCBI Taxonomy" id="990268"/>
    <lineage>
        <taxon>Bacteria</taxon>
        <taxon>Pseudomonadati</taxon>
        <taxon>Pseudomonadota</taxon>
        <taxon>Gammaproteobacteria</taxon>
        <taxon>Vibrionales</taxon>
        <taxon>Vibrionaceae</taxon>
        <taxon>Vibrio</taxon>
    </lineage>
</organism>
<reference evidence="9 10" key="1">
    <citation type="submission" date="2014-09" db="EMBL/GenBank/DDBJ databases">
        <title>Vibrio maritimus JCM 19235. (C45) whole genome shotgun sequence.</title>
        <authorList>
            <person name="Sawabe T."/>
            <person name="Meirelles P."/>
            <person name="Nakanishi M."/>
            <person name="Sayaka M."/>
            <person name="Hattori M."/>
            <person name="Ohkuma M."/>
        </authorList>
    </citation>
    <scope>NUCLEOTIDE SEQUENCE [LARGE SCALE GENOMIC DNA]</scope>
    <source>
        <strain evidence="10">JCM19235</strain>
    </source>
</reference>
<dbReference type="SUPFAM" id="SSF53850">
    <property type="entry name" value="Periplasmic binding protein-like II"/>
    <property type="match status" value="1"/>
</dbReference>
<reference evidence="9 10" key="2">
    <citation type="submission" date="2014-09" db="EMBL/GenBank/DDBJ databases">
        <authorList>
            <consortium name="NBRP consortium"/>
            <person name="Sawabe T."/>
            <person name="Meirelles P."/>
            <person name="Nakanishi M."/>
            <person name="Sayaka M."/>
            <person name="Hattori M."/>
            <person name="Ohkuma M."/>
        </authorList>
    </citation>
    <scope>NUCLEOTIDE SEQUENCE [LARGE SCALE GENOMIC DNA]</scope>
    <source>
        <strain evidence="10">JCM19235</strain>
    </source>
</reference>
<accession>A0A090RWE4</accession>
<evidence type="ECO:0000256" key="6">
    <source>
        <dbReference type="ARBA" id="ARBA00023139"/>
    </source>
</evidence>
<feature type="chain" id="PRO_5001864485" evidence="8">
    <location>
        <begin position="23"/>
        <end position="404"/>
    </location>
</feature>
<dbReference type="Pfam" id="PF01547">
    <property type="entry name" value="SBP_bac_1"/>
    <property type="match status" value="1"/>
</dbReference>
<evidence type="ECO:0000256" key="2">
    <source>
        <dbReference type="ARBA" id="ARBA00008520"/>
    </source>
</evidence>
<comment type="caution">
    <text evidence="9">The sequence shown here is derived from an EMBL/GenBank/DDBJ whole genome shotgun (WGS) entry which is preliminary data.</text>
</comment>
<keyword evidence="7" id="KW-0449">Lipoprotein</keyword>
<evidence type="ECO:0000313" key="9">
    <source>
        <dbReference type="EMBL" id="GAL18888.1"/>
    </source>
</evidence>
<dbReference type="Gene3D" id="3.40.190.10">
    <property type="entry name" value="Periplasmic binding protein-like II"/>
    <property type="match status" value="2"/>
</dbReference>
<evidence type="ECO:0000256" key="5">
    <source>
        <dbReference type="ARBA" id="ARBA00023136"/>
    </source>
</evidence>
<comment type="similarity">
    <text evidence="2">Belongs to the bacterial solute-binding protein 1 family.</text>
</comment>
<dbReference type="InterPro" id="IPR050490">
    <property type="entry name" value="Bact_solute-bd_prot1"/>
</dbReference>
<feature type="signal peptide" evidence="8">
    <location>
        <begin position="1"/>
        <end position="22"/>
    </location>
</feature>
<keyword evidence="4 8" id="KW-0732">Signal</keyword>
<dbReference type="InterPro" id="IPR006059">
    <property type="entry name" value="SBP"/>
</dbReference>
<evidence type="ECO:0000256" key="4">
    <source>
        <dbReference type="ARBA" id="ARBA00022729"/>
    </source>
</evidence>
<gene>
    <name evidence="9" type="ORF">JCM19235_2311</name>
</gene>
<dbReference type="PANTHER" id="PTHR43649:SF33">
    <property type="entry name" value="POLYGALACTURONAN_RHAMNOGALACTURONAN-BINDING PROTEIN YTCQ"/>
    <property type="match status" value="1"/>
</dbReference>
<keyword evidence="5" id="KW-0472">Membrane</keyword>
<evidence type="ECO:0000256" key="1">
    <source>
        <dbReference type="ARBA" id="ARBA00004418"/>
    </source>
</evidence>
<keyword evidence="10" id="KW-1185">Reference proteome</keyword>
<evidence type="ECO:0000256" key="7">
    <source>
        <dbReference type="ARBA" id="ARBA00023288"/>
    </source>
</evidence>
<dbReference type="AlphaFoldDB" id="A0A090RWE4"/>
<dbReference type="STRING" id="990268.JCM19235_2311"/>